<evidence type="ECO:0000313" key="4">
    <source>
        <dbReference type="EMBL" id="QVM84846.1"/>
    </source>
</evidence>
<accession>A0ABX8E9X1</accession>
<comment type="catalytic activity">
    <reaction evidence="1">
        <text>a beta-lactam + H2O = a substituted beta-amino acid</text>
        <dbReference type="Rhea" id="RHEA:20401"/>
        <dbReference type="ChEBI" id="CHEBI:15377"/>
        <dbReference type="ChEBI" id="CHEBI:35627"/>
        <dbReference type="ChEBI" id="CHEBI:140347"/>
        <dbReference type="EC" id="3.5.2.6"/>
    </reaction>
</comment>
<reference evidence="4 5" key="1">
    <citation type="journal article" date="2021" name="Int. J. Syst. Evol. Microbiol.">
        <title>Novosphingobium decolorationis sp. nov., an aniline blue-decolourizing bacterium isolated from East Pacific sediment.</title>
        <authorList>
            <person name="Chen X."/>
            <person name="Dong B."/>
            <person name="Chen T."/>
            <person name="Ren N."/>
            <person name="Wang J."/>
            <person name="Xu Y."/>
            <person name="Yang J."/>
            <person name="Zhu S."/>
            <person name="Chen J."/>
        </authorList>
    </citation>
    <scope>NUCLEOTIDE SEQUENCE [LARGE SCALE GENOMIC DNA]</scope>
    <source>
        <strain evidence="4 5">502str22</strain>
    </source>
</reference>
<keyword evidence="5" id="KW-1185">Reference proteome</keyword>
<evidence type="ECO:0000256" key="1">
    <source>
        <dbReference type="ARBA" id="ARBA00001526"/>
    </source>
</evidence>
<evidence type="ECO:0000313" key="5">
    <source>
        <dbReference type="Proteomes" id="UP000677126"/>
    </source>
</evidence>
<dbReference type="SUPFAM" id="SSF56601">
    <property type="entry name" value="beta-lactamase/transpeptidase-like"/>
    <property type="match status" value="1"/>
</dbReference>
<gene>
    <name evidence="4" type="ORF">HT578_15180</name>
</gene>
<organism evidence="4 5">
    <name type="scientific">Novosphingobium decolorationis</name>
    <dbReference type="NCBI Taxonomy" id="2698673"/>
    <lineage>
        <taxon>Bacteria</taxon>
        <taxon>Pseudomonadati</taxon>
        <taxon>Pseudomonadota</taxon>
        <taxon>Alphaproteobacteria</taxon>
        <taxon>Sphingomonadales</taxon>
        <taxon>Sphingomonadaceae</taxon>
        <taxon>Novosphingobium</taxon>
    </lineage>
</organism>
<feature type="domain" description="Beta-lactamase class A catalytic" evidence="3">
    <location>
        <begin position="159"/>
        <end position="271"/>
    </location>
</feature>
<dbReference type="Proteomes" id="UP000677126">
    <property type="component" value="Chromosome"/>
</dbReference>
<feature type="chain" id="PRO_5046720001" evidence="2">
    <location>
        <begin position="29"/>
        <end position="444"/>
    </location>
</feature>
<dbReference type="InterPro" id="IPR045155">
    <property type="entry name" value="Beta-lactam_cat"/>
</dbReference>
<protein>
    <submittedName>
        <fullName evidence="4">Serine hydrolase</fullName>
    </submittedName>
</protein>
<evidence type="ECO:0000259" key="3">
    <source>
        <dbReference type="Pfam" id="PF13354"/>
    </source>
</evidence>
<feature type="signal peptide" evidence="2">
    <location>
        <begin position="1"/>
        <end position="28"/>
    </location>
</feature>
<sequence>MWQMARKALRAAAGLALLVSAPLNVTSAADDVPVSQELRQRSAEILTILNGGGDPATTFAASFRKAVPDAQMQALIASLQRQLGTAMGIESLTPLGEHEATVRLIFEKGTARAWIALSPQPPGQVTGLRVTGIMPTDIADLASLDEVAAAFAAAPGNAGFLVQDLDEDSPAAALRGERTFAIGSAFKLVILAELVREIDDGLREWTDTVTLDGTELPAGAFRALPPGTPVSLRRLAEEMIRVSDNSATDLLLAELGRSRIEAMQARIGFAHGARNIPFLSTMEAFKLKGVEGGALGRRYLAQDTEGRRAMLAGEVADMPGRAVGDLFADGRPVMIERLEWFASPADLARAMHWFQGRKDTVNGREALRILALNPGPAANLTGEVSYAGFKGGSEPGVLNMTVLLEDRAGRWIVVTASLNDPRAGVDEARFQALFTRALELAIKG</sequence>
<dbReference type="Gene3D" id="3.40.710.10">
    <property type="entry name" value="DD-peptidase/beta-lactamase superfamily"/>
    <property type="match status" value="1"/>
</dbReference>
<keyword evidence="2" id="KW-0732">Signal</keyword>
<keyword evidence="4" id="KW-0378">Hydrolase</keyword>
<dbReference type="PANTHER" id="PTHR35333:SF5">
    <property type="entry name" value="CONSERVED LIPOPROTEIN LPQF-RELATED"/>
    <property type="match status" value="1"/>
</dbReference>
<dbReference type="GO" id="GO:0016787">
    <property type="term" value="F:hydrolase activity"/>
    <property type="evidence" value="ECO:0007669"/>
    <property type="project" value="UniProtKB-KW"/>
</dbReference>
<dbReference type="InterPro" id="IPR000871">
    <property type="entry name" value="Beta-lactam_class-A"/>
</dbReference>
<dbReference type="PANTHER" id="PTHR35333">
    <property type="entry name" value="BETA-LACTAMASE"/>
    <property type="match status" value="1"/>
</dbReference>
<name>A0ABX8E9X1_9SPHN</name>
<dbReference type="InterPro" id="IPR012338">
    <property type="entry name" value="Beta-lactam/transpept-like"/>
</dbReference>
<dbReference type="Pfam" id="PF13354">
    <property type="entry name" value="Beta-lactamase2"/>
    <property type="match status" value="1"/>
</dbReference>
<proteinExistence type="predicted"/>
<dbReference type="EMBL" id="CP054856">
    <property type="protein sequence ID" value="QVM84846.1"/>
    <property type="molecule type" value="Genomic_DNA"/>
</dbReference>
<evidence type="ECO:0000256" key="2">
    <source>
        <dbReference type="SAM" id="SignalP"/>
    </source>
</evidence>